<dbReference type="RefSeq" id="WP_066637233.1">
    <property type="nucleotide sequence ID" value="NZ_CP014989.1"/>
</dbReference>
<dbReference type="AlphaFoldDB" id="A0A1B1NAI6"/>
<gene>
    <name evidence="2" type="ORF">SGUI_1051</name>
</gene>
<evidence type="ECO:0008006" key="4">
    <source>
        <dbReference type="Google" id="ProtNLM"/>
    </source>
</evidence>
<dbReference type="KEGG" id="serj:SGUI_1051"/>
<name>A0A1B1NAI6_9MICO</name>
<dbReference type="GO" id="GO:0004658">
    <property type="term" value="F:propionyl-CoA carboxylase activity"/>
    <property type="evidence" value="ECO:0007669"/>
    <property type="project" value="InterPro"/>
</dbReference>
<dbReference type="STRING" id="1758689.SGUI_1051"/>
<dbReference type="GO" id="GO:0003989">
    <property type="term" value="F:acetyl-CoA carboxylase activity"/>
    <property type="evidence" value="ECO:0007669"/>
    <property type="project" value="InterPro"/>
</dbReference>
<dbReference type="EMBL" id="CP014989">
    <property type="protein sequence ID" value="ANS78447.1"/>
    <property type="molecule type" value="Genomic_DNA"/>
</dbReference>
<dbReference type="InterPro" id="IPR032716">
    <property type="entry name" value="ACC_epsilon"/>
</dbReference>
<evidence type="ECO:0000313" key="2">
    <source>
        <dbReference type="EMBL" id="ANS78447.1"/>
    </source>
</evidence>
<dbReference type="Proteomes" id="UP000092482">
    <property type="component" value="Chromosome"/>
</dbReference>
<feature type="compositionally biased region" description="Gly residues" evidence="1">
    <location>
        <begin position="37"/>
        <end position="50"/>
    </location>
</feature>
<reference evidence="2 3" key="1">
    <citation type="submission" date="2016-03" db="EMBL/GenBank/DDBJ databases">
        <title>Shallow-sea hydrothermal system.</title>
        <authorList>
            <person name="Tang K."/>
        </authorList>
    </citation>
    <scope>NUCLEOTIDE SEQUENCE [LARGE SCALE GENOMIC DNA]</scope>
    <source>
        <strain evidence="2 3">JLT9</strain>
    </source>
</reference>
<dbReference type="Pfam" id="PF13822">
    <property type="entry name" value="ACC_epsilon"/>
    <property type="match status" value="1"/>
</dbReference>
<feature type="region of interest" description="Disordered" evidence="1">
    <location>
        <begin position="37"/>
        <end position="79"/>
    </location>
</feature>
<evidence type="ECO:0000313" key="3">
    <source>
        <dbReference type="Proteomes" id="UP000092482"/>
    </source>
</evidence>
<sequence length="79" mass="7771">MSAPEDVEQTPAPVIRVVRGHPTPVQVAALTAVLAGAAGGGSGEGTGRGATDGSPGSLWTARPRPSVGPGGWRASSMPR</sequence>
<keyword evidence="3" id="KW-1185">Reference proteome</keyword>
<protein>
    <recommendedName>
        <fullName evidence="4">Acyl-CoA carboxylase subunit epsilon</fullName>
    </recommendedName>
</protein>
<organism evidence="2 3">
    <name type="scientific">Serinicoccus hydrothermalis</name>
    <dbReference type="NCBI Taxonomy" id="1758689"/>
    <lineage>
        <taxon>Bacteria</taxon>
        <taxon>Bacillati</taxon>
        <taxon>Actinomycetota</taxon>
        <taxon>Actinomycetes</taxon>
        <taxon>Micrococcales</taxon>
        <taxon>Ornithinimicrobiaceae</taxon>
        <taxon>Serinicoccus</taxon>
    </lineage>
</organism>
<evidence type="ECO:0000256" key="1">
    <source>
        <dbReference type="SAM" id="MobiDB-lite"/>
    </source>
</evidence>
<accession>A0A1B1NAI6</accession>
<proteinExistence type="predicted"/>